<dbReference type="PANTHER" id="PTHR47234">
    <property type="match status" value="1"/>
</dbReference>
<reference evidence="14 15" key="1">
    <citation type="submission" date="2014-11" db="EMBL/GenBank/DDBJ databases">
        <title>Whole genome shotgun sequence of Sphingomonas parapaucimobilis NBRC 15100.</title>
        <authorList>
            <person name="Katano-Makiyama Y."/>
            <person name="Hosoyama A."/>
            <person name="Hashimoto M."/>
            <person name="Hosoyama Y."/>
            <person name="Noguchi M."/>
            <person name="Numata M."/>
            <person name="Tsuchikane K."/>
            <person name="Hirakata S."/>
            <person name="Uohara A."/>
            <person name="Shimodaira J."/>
            <person name="Ohji S."/>
            <person name="Ichikawa N."/>
            <person name="Kimura A."/>
            <person name="Yamazoe A."/>
            <person name="Fujita N."/>
        </authorList>
    </citation>
    <scope>NUCLEOTIDE SEQUENCE [LARGE SCALE GENOMIC DNA]</scope>
    <source>
        <strain evidence="14 15">NBRC 15100</strain>
    </source>
</reference>
<keyword evidence="14" id="KW-0675">Receptor</keyword>
<feature type="chain" id="PRO_5001982240" evidence="11">
    <location>
        <begin position="29"/>
        <end position="997"/>
    </location>
</feature>
<dbReference type="InterPro" id="IPR012910">
    <property type="entry name" value="Plug_dom"/>
</dbReference>
<evidence type="ECO:0000256" key="11">
    <source>
        <dbReference type="SAM" id="SignalP"/>
    </source>
</evidence>
<dbReference type="PROSITE" id="PS52016">
    <property type="entry name" value="TONB_DEPENDENT_REC_3"/>
    <property type="match status" value="1"/>
</dbReference>
<comment type="similarity">
    <text evidence="8 9">Belongs to the TonB-dependent receptor family.</text>
</comment>
<dbReference type="GO" id="GO:0009279">
    <property type="term" value="C:cell outer membrane"/>
    <property type="evidence" value="ECO:0007669"/>
    <property type="project" value="UniProtKB-SubCell"/>
</dbReference>
<organism evidence="14 15">
    <name type="scientific">Sphingomonas parapaucimobilis NBRC 15100</name>
    <dbReference type="NCBI Taxonomy" id="1219049"/>
    <lineage>
        <taxon>Bacteria</taxon>
        <taxon>Pseudomonadati</taxon>
        <taxon>Pseudomonadota</taxon>
        <taxon>Alphaproteobacteria</taxon>
        <taxon>Sphingomonadales</taxon>
        <taxon>Sphingomonadaceae</taxon>
        <taxon>Sphingomonas</taxon>
    </lineage>
</organism>
<dbReference type="Pfam" id="PF07715">
    <property type="entry name" value="Plug"/>
    <property type="match status" value="1"/>
</dbReference>
<keyword evidence="11" id="KW-0732">Signal</keyword>
<name>A0A0A1W835_9SPHN</name>
<keyword evidence="3 8" id="KW-1134">Transmembrane beta strand</keyword>
<evidence type="ECO:0000256" key="5">
    <source>
        <dbReference type="ARBA" id="ARBA00023077"/>
    </source>
</evidence>
<dbReference type="InterPro" id="IPR000531">
    <property type="entry name" value="Beta-barrel_TonB"/>
</dbReference>
<evidence type="ECO:0000256" key="6">
    <source>
        <dbReference type="ARBA" id="ARBA00023136"/>
    </source>
</evidence>
<keyword evidence="15" id="KW-1185">Reference proteome</keyword>
<accession>A0A0A1W835</accession>
<keyword evidence="7 8" id="KW-0998">Cell outer membrane</keyword>
<feature type="domain" description="TonB-dependent receptor-like beta-barrel" evidence="12">
    <location>
        <begin position="404"/>
        <end position="955"/>
    </location>
</feature>
<gene>
    <name evidence="14" type="ORF">SP5_045_00080</name>
</gene>
<dbReference type="Gene3D" id="2.170.130.10">
    <property type="entry name" value="TonB-dependent receptor, plug domain"/>
    <property type="match status" value="1"/>
</dbReference>
<dbReference type="Pfam" id="PF00593">
    <property type="entry name" value="TonB_dep_Rec_b-barrel"/>
    <property type="match status" value="1"/>
</dbReference>
<evidence type="ECO:0000256" key="9">
    <source>
        <dbReference type="RuleBase" id="RU003357"/>
    </source>
</evidence>
<comment type="caution">
    <text evidence="14">The sequence shown here is derived from an EMBL/GenBank/DDBJ whole genome shotgun (WGS) entry which is preliminary data.</text>
</comment>
<protein>
    <submittedName>
        <fullName evidence="14">Putative TonB-dependent receptor</fullName>
    </submittedName>
</protein>
<dbReference type="SUPFAM" id="SSF56935">
    <property type="entry name" value="Porins"/>
    <property type="match status" value="1"/>
</dbReference>
<dbReference type="eggNOG" id="COG4206">
    <property type="taxonomic scope" value="Bacteria"/>
</dbReference>
<feature type="compositionally biased region" description="Low complexity" evidence="10">
    <location>
        <begin position="34"/>
        <end position="51"/>
    </location>
</feature>
<keyword evidence="2 8" id="KW-0813">Transport</keyword>
<dbReference type="Proteomes" id="UP000032305">
    <property type="component" value="Unassembled WGS sequence"/>
</dbReference>
<dbReference type="RefSeq" id="WP_042487178.1">
    <property type="nucleotide sequence ID" value="NZ_BBPI01000045.1"/>
</dbReference>
<evidence type="ECO:0000313" key="15">
    <source>
        <dbReference type="Proteomes" id="UP000032305"/>
    </source>
</evidence>
<evidence type="ECO:0000259" key="12">
    <source>
        <dbReference type="Pfam" id="PF00593"/>
    </source>
</evidence>
<evidence type="ECO:0000256" key="10">
    <source>
        <dbReference type="SAM" id="MobiDB-lite"/>
    </source>
</evidence>
<dbReference type="InterPro" id="IPR036942">
    <property type="entry name" value="Beta-barrel_TonB_sf"/>
</dbReference>
<dbReference type="EMBL" id="BBPI01000045">
    <property type="protein sequence ID" value="GAM01089.1"/>
    <property type="molecule type" value="Genomic_DNA"/>
</dbReference>
<evidence type="ECO:0000256" key="8">
    <source>
        <dbReference type="PROSITE-ProRule" id="PRU01360"/>
    </source>
</evidence>
<dbReference type="Gene3D" id="2.40.170.20">
    <property type="entry name" value="TonB-dependent receptor, beta-barrel domain"/>
    <property type="match status" value="1"/>
</dbReference>
<keyword evidence="6 8" id="KW-0472">Membrane</keyword>
<evidence type="ECO:0000256" key="7">
    <source>
        <dbReference type="ARBA" id="ARBA00023237"/>
    </source>
</evidence>
<feature type="signal peptide" evidence="11">
    <location>
        <begin position="1"/>
        <end position="28"/>
    </location>
</feature>
<feature type="region of interest" description="Disordered" evidence="10">
    <location>
        <begin position="34"/>
        <end position="61"/>
    </location>
</feature>
<sequence length="997" mass="104825">MKQFMRGQLLASSLLAGSAIFGAVPAFAQTTDQAGNAPVAAPPAAQEPGVQTNESTSATTQGGDVVVTGTLIRNPNIIATSPVTVVSQEEIQLRQVNVAEQILRELPGAVPSIGSQVNNGNGGASFANLRGLGTNRNLILLDGARIAPAGLGGATDLNNIPLALIERTDVLTGGSSTTYGADAVAGVINFITRSDFSGVDASLTDQITGKGDGHSYRAELTVGANMDDGRGNAVLSLGYQETDPVYQGDRDFGVQSIDSYTGTAGGSGTTVPGVFSVANVGTRQLNSTGTALVPIYSRFNFNPYNIYQTPFRRFNIFGSSKYEVSDHLEFYSQAMFSKNTVSTIIAPSGTFGNTLTVPISNPYLSGGVRDTFCLNAVDADPNTAGRQAPTQAQCNSYYGATSTTDPNYRTFTTSASRRFVEAGPRISEYTTQLFNIRAGVRGALVGNFNYDVFGAYGESENVQRQSGNGLLSRLQQAALATSTTSCVNTANNCVPINLFGPAGSITSNQLGFLLGVNTSSATLTTLGTLRGVISGDFGVSSPFAETPISIAFGGEYRKYTARTTSDAATQTPGEVLGNGAASPDASGRYDVKEGFVELNVPVVEDKPFFRSLNLEAGARYSDYSRSGGNWTWKVGGSWEPVASFKLRALYNRAVRAPNIGELFSPVVTGLDNLAVDPCAGAAPTTNANLRAVCLAQGAPASTIGNILNGSSGQINTTGGGNPNLGVEKASTFTVGAVIQPTFLSGFSLTVDYYNIKVDNAIGAPTVGDVINGCFANLTAASATSSACTGIRRNPLTGGLDGSAADTLGLPVPLANIGQLLTDGIDLAANYRHNLGFGKLTLNFMGNWTNRSKYQATPTSIYRECTSYYSVNCGSIQPEFSFNQRTTLTIDKVDLSVLWRYLAPAKYEPLALADDIAAGGGPVAAYQRIKAYHYFDLTTRFQATDRFSLLFAVRNVFDRKPPFVGSSIGSTSFNSGNTYPSTYDPLGRLFSVTARVTF</sequence>
<dbReference type="InterPro" id="IPR039426">
    <property type="entry name" value="TonB-dep_rcpt-like"/>
</dbReference>
<evidence type="ECO:0000256" key="3">
    <source>
        <dbReference type="ARBA" id="ARBA00022452"/>
    </source>
</evidence>
<feature type="domain" description="TonB-dependent receptor plug" evidence="13">
    <location>
        <begin position="80"/>
        <end position="187"/>
    </location>
</feature>
<keyword evidence="4 8" id="KW-0812">Transmembrane</keyword>
<evidence type="ECO:0000313" key="14">
    <source>
        <dbReference type="EMBL" id="GAM01089.1"/>
    </source>
</evidence>
<keyword evidence="5 9" id="KW-0798">TonB box</keyword>
<comment type="subcellular location">
    <subcellularLocation>
        <location evidence="1 8">Cell outer membrane</location>
        <topology evidence="1 8">Multi-pass membrane protein</topology>
    </subcellularLocation>
</comment>
<dbReference type="eggNOG" id="COG4771">
    <property type="taxonomic scope" value="Bacteria"/>
</dbReference>
<evidence type="ECO:0000256" key="4">
    <source>
        <dbReference type="ARBA" id="ARBA00022692"/>
    </source>
</evidence>
<evidence type="ECO:0000256" key="2">
    <source>
        <dbReference type="ARBA" id="ARBA00022448"/>
    </source>
</evidence>
<dbReference type="PANTHER" id="PTHR47234:SF2">
    <property type="entry name" value="TONB-DEPENDENT RECEPTOR"/>
    <property type="match status" value="1"/>
</dbReference>
<dbReference type="AlphaFoldDB" id="A0A0A1W835"/>
<dbReference type="InterPro" id="IPR037066">
    <property type="entry name" value="Plug_dom_sf"/>
</dbReference>
<proteinExistence type="inferred from homology"/>
<evidence type="ECO:0000256" key="1">
    <source>
        <dbReference type="ARBA" id="ARBA00004571"/>
    </source>
</evidence>
<evidence type="ECO:0000259" key="13">
    <source>
        <dbReference type="Pfam" id="PF07715"/>
    </source>
</evidence>